<gene>
    <name evidence="3" type="ORF">KHX87_09615</name>
</gene>
<feature type="region of interest" description="Disordered" evidence="2">
    <location>
        <begin position="932"/>
        <end position="994"/>
    </location>
</feature>
<reference evidence="3" key="1">
    <citation type="submission" date="2021-02" db="EMBL/GenBank/DDBJ databases">
        <title>Infant gut strain persistence is associated with maternal origin, phylogeny, and functional potential including surface adhesion and iron acquisition.</title>
        <authorList>
            <person name="Lou Y.C."/>
        </authorList>
    </citation>
    <scope>NUCLEOTIDE SEQUENCE</scope>
    <source>
        <strain evidence="3">L3_098_011G1_dasL3_098_011G1_concoct_7</strain>
    </source>
</reference>
<dbReference type="GO" id="GO:0005856">
    <property type="term" value="C:cytoskeleton"/>
    <property type="evidence" value="ECO:0007669"/>
    <property type="project" value="InterPro"/>
</dbReference>
<dbReference type="AlphaFoldDB" id="A0A943DIZ5"/>
<feature type="compositionally biased region" description="Low complexity" evidence="2">
    <location>
        <begin position="952"/>
        <end position="978"/>
    </location>
</feature>
<accession>A0A943DIZ5</accession>
<evidence type="ECO:0000256" key="1">
    <source>
        <dbReference type="ARBA" id="ARBA00022729"/>
    </source>
</evidence>
<organism evidence="3 4">
    <name type="scientific">Streptococcus parasanguinis</name>
    <dbReference type="NCBI Taxonomy" id="1318"/>
    <lineage>
        <taxon>Bacteria</taxon>
        <taxon>Bacillati</taxon>
        <taxon>Bacillota</taxon>
        <taxon>Bacilli</taxon>
        <taxon>Lactobacillales</taxon>
        <taxon>Streptococcaceae</taxon>
        <taxon>Streptococcus</taxon>
    </lineage>
</organism>
<dbReference type="InterPro" id="IPR022263">
    <property type="entry name" value="KxYKxGKxW"/>
</dbReference>
<dbReference type="NCBIfam" id="TIGR03715">
    <property type="entry name" value="KxYKxGKxW"/>
    <property type="match status" value="1"/>
</dbReference>
<feature type="region of interest" description="Disordered" evidence="2">
    <location>
        <begin position="303"/>
        <end position="325"/>
    </location>
</feature>
<dbReference type="GO" id="GO:0030036">
    <property type="term" value="P:actin cytoskeleton organization"/>
    <property type="evidence" value="ECO:0007669"/>
    <property type="project" value="InterPro"/>
</dbReference>
<evidence type="ECO:0000256" key="2">
    <source>
        <dbReference type="SAM" id="MobiDB-lite"/>
    </source>
</evidence>
<dbReference type="Pfam" id="PF19258">
    <property type="entry name" value="KxYKxGKxW_sig"/>
    <property type="match status" value="1"/>
</dbReference>
<dbReference type="InterPro" id="IPR028288">
    <property type="entry name" value="SCAR/WAVE_fam"/>
</dbReference>
<dbReference type="EMBL" id="JAGZFP010000029">
    <property type="protein sequence ID" value="MBS5359336.1"/>
    <property type="molecule type" value="Genomic_DNA"/>
</dbReference>
<name>A0A943DIZ5_STRPA</name>
<sequence length="1120" mass="120520">MQFKRSKGNFRETDRVVRFKLIKSGKNWLRASTAALGLFRVVRGQVEETIIANVQQDQIESQKNGQAFLKGLITVGTVFGGAVLATTAKAEDVTSLAPTVSETKEETLAEVDSVVLAKTSSQPSESISVSGSTSFSTSESASASISESTSLSLSEVGSTALSTALSESAQALESEVVVEEPTSLEEATVLEQNTSEAELLQEIAGNYASKMTDTDRRAVVEAVINKVQAEVAASNNLIHTNASAQAYADQRDRLEKAVDEMMTTLTAAGFVGNTNVDGKPAISAQLAPLAEETYLADDVLDMSPNPEDPNGASVEDPTLDTPGYAKDPHLDKDLLRFSPEELKNFLGEPYTNRYTFGIWDFVNKQGESLGYYATMSIDISEIDPEKHKAMDVYFRIVRKSDGAEIFSQTVSPEGYGQDIQLPKEVLIGQAPLGNKVFNSEPSTGNGTFGMLTNFIPEQAFLFRSIYDVMTPENQGQLIRTYPSIKIPSMMGQQSTFYREVDPNGRWFNGQYEPTGKERSLLEYRIYGLEGQHYTASNPREFPGYVQVPAHTVFPNRKSGVFDNSKNGKSRVELLGDAREHFIKSEIVTLNQNGDYSLRYYVLDPSKIHDVSSGDVGNAKVTDVYTLVYEKEFKQDSTDNLSDLGGTRKVESKNKDYFLNVTPKRIDYQHFELDITGWFSSKETVTYTDEKTGIEYTVPKPFTELPKSAYLDKNTTMVVGEDATPQGADGFSNFKQTIKKIVDSYPLTSVNYYYRKMTPSESTSQSQNFSISTSESLVSESISSSQSVSVSESVSLSQASSSASQSDSQVSTSISLSQSVSTSESNSLVQESISASQSDSLVQASVSASQSESLVQASVSASQSDSLIRESVSASQSDSLVQASVSASQSESLLKESVSSSQSDSLVQESVSASQSESLVQASVSESESELLVQESVSASQSDSLVKESVSASQSDSLVQESVSSSQSDSQSKAASASKSESEKASKSVSLSQSVSLSNLASRSISVSQSQSTSAVGSEEVVSQLISLSQSISMSKKLSESVSLSQSDSLLQESVSASQSESLVQESVSASQSESLVQESVSASQSDSQVQESVSASQSDSLIQESVSASQSDSLVFSKSV</sequence>
<feature type="region of interest" description="Disordered" evidence="2">
    <location>
        <begin position="1074"/>
        <end position="1120"/>
    </location>
</feature>
<dbReference type="InterPro" id="IPR026465">
    <property type="entry name" value="Ser_adhes_glycop_N"/>
</dbReference>
<comment type="caution">
    <text evidence="3">The sequence shown here is derived from an EMBL/GenBank/DDBJ whole genome shotgun (WGS) entry which is preliminary data.</text>
</comment>
<protein>
    <submittedName>
        <fullName evidence="3">Accessory Sec-dependent serine-rich glycoprotein adhesin</fullName>
    </submittedName>
</protein>
<feature type="compositionally biased region" description="Low complexity" evidence="2">
    <location>
        <begin position="1074"/>
        <end position="1100"/>
    </location>
</feature>
<keyword evidence="1" id="KW-0732">Signal</keyword>
<evidence type="ECO:0000313" key="3">
    <source>
        <dbReference type="EMBL" id="MBS5359336.1"/>
    </source>
</evidence>
<proteinExistence type="predicted"/>
<dbReference type="NCBIfam" id="TIGR04224">
    <property type="entry name" value="ser_adhes_Nterm"/>
    <property type="match status" value="1"/>
</dbReference>
<evidence type="ECO:0000313" key="4">
    <source>
        <dbReference type="Proteomes" id="UP000709219"/>
    </source>
</evidence>
<dbReference type="Proteomes" id="UP000709219">
    <property type="component" value="Unassembled WGS sequence"/>
</dbReference>
<dbReference type="PANTHER" id="PTHR12902">
    <property type="entry name" value="WASP-1"/>
    <property type="match status" value="1"/>
</dbReference>
<feature type="compositionally biased region" description="Polar residues" evidence="2">
    <location>
        <begin position="1101"/>
        <end position="1120"/>
    </location>
</feature>